<proteinExistence type="predicted"/>
<dbReference type="Pfam" id="PF00581">
    <property type="entry name" value="Rhodanese"/>
    <property type="match status" value="1"/>
</dbReference>
<reference evidence="2" key="2">
    <citation type="journal article" date="2022" name="Sci. Total Environ.">
        <title>Prevalence, transmission, and molecular epidemiology of tet(X)-positive bacteria among humans, animals, and environmental niches in China: An epidemiological, and genomic-based study.</title>
        <authorList>
            <person name="Dong N."/>
            <person name="Zeng Y."/>
            <person name="Cai C."/>
            <person name="Sun C."/>
            <person name="Lu J."/>
            <person name="Liu C."/>
            <person name="Zhou H."/>
            <person name="Sun Q."/>
            <person name="Shu L."/>
            <person name="Wang H."/>
            <person name="Wang Y."/>
            <person name="Wang S."/>
            <person name="Wu C."/>
            <person name="Chan E.W."/>
            <person name="Chen G."/>
            <person name="Shen Z."/>
            <person name="Chen S."/>
            <person name="Zhang R."/>
        </authorList>
    </citation>
    <scope>NUCLEOTIDE SEQUENCE</scope>
    <source>
        <strain evidence="2">DF49-4</strain>
    </source>
</reference>
<dbReference type="PROSITE" id="PS50206">
    <property type="entry name" value="RHODANESE_3"/>
    <property type="match status" value="1"/>
</dbReference>
<dbReference type="SUPFAM" id="SSF52821">
    <property type="entry name" value="Rhodanese/Cell cycle control phosphatase"/>
    <property type="match status" value="1"/>
</dbReference>
<dbReference type="InterPro" id="IPR001763">
    <property type="entry name" value="Rhodanese-like_dom"/>
</dbReference>
<dbReference type="InterPro" id="IPR036873">
    <property type="entry name" value="Rhodanese-like_dom_sf"/>
</dbReference>
<evidence type="ECO:0000313" key="2">
    <source>
        <dbReference type="EMBL" id="MDM1717848.1"/>
    </source>
</evidence>
<dbReference type="CDD" id="cd00158">
    <property type="entry name" value="RHOD"/>
    <property type="match status" value="1"/>
</dbReference>
<evidence type="ECO:0000313" key="3">
    <source>
        <dbReference type="Proteomes" id="UP001174419"/>
    </source>
</evidence>
<dbReference type="Proteomes" id="UP001174419">
    <property type="component" value="Unassembled WGS sequence"/>
</dbReference>
<dbReference type="PANTHER" id="PTHR43031">
    <property type="entry name" value="FAD-DEPENDENT OXIDOREDUCTASE"/>
    <property type="match status" value="1"/>
</dbReference>
<dbReference type="PANTHER" id="PTHR43031:SF1">
    <property type="entry name" value="PYRIDINE NUCLEOTIDE-DISULPHIDE OXIDOREDUCTASE"/>
    <property type="match status" value="1"/>
</dbReference>
<gene>
    <name evidence="2" type="ORF">HX110_01540</name>
</gene>
<accession>A0AB35LX87</accession>
<feature type="domain" description="Rhodanese" evidence="1">
    <location>
        <begin position="24"/>
        <end position="114"/>
    </location>
</feature>
<dbReference type="Gene3D" id="3.40.250.10">
    <property type="entry name" value="Rhodanese-like domain"/>
    <property type="match status" value="1"/>
</dbReference>
<dbReference type="SMART" id="SM00450">
    <property type="entry name" value="RHOD"/>
    <property type="match status" value="1"/>
</dbReference>
<protein>
    <submittedName>
        <fullName evidence="2">Rhodanese-like domain-containing protein</fullName>
    </submittedName>
</protein>
<sequence>MFNLMMYLPWGKVPEINAQDLLQQQQDVQIVDVRSRKEFCDSHIQGALHLPLSQMNESNVKALSLAPTKPVVTICLSAHRSIPATRRLAKMGYQASQLQGGMKAWWKQQMPCVSSQVK</sequence>
<evidence type="ECO:0000259" key="1">
    <source>
        <dbReference type="PROSITE" id="PS50206"/>
    </source>
</evidence>
<dbReference type="AlphaFoldDB" id="A0AB35LX87"/>
<dbReference type="RefSeq" id="WP_286380948.1">
    <property type="nucleotide sequence ID" value="NZ_JACANG010000002.1"/>
</dbReference>
<organism evidence="2 3">
    <name type="scientific">Acinetobacter towneri</name>
    <dbReference type="NCBI Taxonomy" id="202956"/>
    <lineage>
        <taxon>Bacteria</taxon>
        <taxon>Pseudomonadati</taxon>
        <taxon>Pseudomonadota</taxon>
        <taxon>Gammaproteobacteria</taxon>
        <taxon>Moraxellales</taxon>
        <taxon>Moraxellaceae</taxon>
        <taxon>Acinetobacter</taxon>
    </lineage>
</organism>
<reference evidence="2" key="1">
    <citation type="submission" date="2020-06" db="EMBL/GenBank/DDBJ databases">
        <authorList>
            <person name="Dong N."/>
        </authorList>
    </citation>
    <scope>NUCLEOTIDE SEQUENCE</scope>
    <source>
        <strain evidence="2">DF49-4</strain>
    </source>
</reference>
<dbReference type="EMBL" id="JACANG010000002">
    <property type="protein sequence ID" value="MDM1717848.1"/>
    <property type="molecule type" value="Genomic_DNA"/>
</dbReference>
<dbReference type="InterPro" id="IPR050229">
    <property type="entry name" value="GlpE_sulfurtransferase"/>
</dbReference>
<comment type="caution">
    <text evidence="2">The sequence shown here is derived from an EMBL/GenBank/DDBJ whole genome shotgun (WGS) entry which is preliminary data.</text>
</comment>
<name>A0AB35LX87_9GAMM</name>